<feature type="compositionally biased region" description="Polar residues" evidence="1">
    <location>
        <begin position="57"/>
        <end position="70"/>
    </location>
</feature>
<dbReference type="InterPro" id="IPR021514">
    <property type="entry name" value="DUF3176"/>
</dbReference>
<keyword evidence="2" id="KW-0812">Transmembrane</keyword>
<organism evidence="3 4">
    <name type="scientific">Colletotrichum asianum</name>
    <dbReference type="NCBI Taxonomy" id="702518"/>
    <lineage>
        <taxon>Eukaryota</taxon>
        <taxon>Fungi</taxon>
        <taxon>Dikarya</taxon>
        <taxon>Ascomycota</taxon>
        <taxon>Pezizomycotina</taxon>
        <taxon>Sordariomycetes</taxon>
        <taxon>Hypocreomycetidae</taxon>
        <taxon>Glomerellales</taxon>
        <taxon>Glomerellaceae</taxon>
        <taxon>Colletotrichum</taxon>
        <taxon>Colletotrichum gloeosporioides species complex</taxon>
    </lineage>
</organism>
<gene>
    <name evidence="3" type="ORF">GQ607_010226</name>
</gene>
<proteinExistence type="predicted"/>
<feature type="transmembrane region" description="Helical" evidence="2">
    <location>
        <begin position="135"/>
        <end position="156"/>
    </location>
</feature>
<comment type="caution">
    <text evidence="3">The sequence shown here is derived from an EMBL/GenBank/DDBJ whole genome shotgun (WGS) entry which is preliminary data.</text>
</comment>
<evidence type="ECO:0000256" key="1">
    <source>
        <dbReference type="SAM" id="MobiDB-lite"/>
    </source>
</evidence>
<feature type="region of interest" description="Disordered" evidence="1">
    <location>
        <begin position="54"/>
        <end position="78"/>
    </location>
</feature>
<keyword evidence="4" id="KW-1185">Reference proteome</keyword>
<reference evidence="3 4" key="1">
    <citation type="submission" date="2019-12" db="EMBL/GenBank/DDBJ databases">
        <title>A genome sequence resource for the geographically widespread anthracnose pathogen Colletotrichum asianum.</title>
        <authorList>
            <person name="Meng Y."/>
        </authorList>
    </citation>
    <scope>NUCLEOTIDE SEQUENCE [LARGE SCALE GENOMIC DNA]</scope>
    <source>
        <strain evidence="3 4">ICMP 18580</strain>
    </source>
</reference>
<keyword evidence="2" id="KW-1133">Transmembrane helix</keyword>
<keyword evidence="2" id="KW-0472">Membrane</keyword>
<feature type="transmembrane region" description="Helical" evidence="2">
    <location>
        <begin position="612"/>
        <end position="632"/>
    </location>
</feature>
<evidence type="ECO:0000313" key="3">
    <source>
        <dbReference type="EMBL" id="KAF0322563.1"/>
    </source>
</evidence>
<sequence>MLNPLSNHRIPLSAAPGQTTETDRQETVTVNEDVRTNVVEGESDIEITMRTDAGYNTIPTSDTGSLTSGEETAIDSPRTEECQRKLPEPTEKLDIQRSWLFEFLALFVSIFSYAGIIAILGAYNGQPQPEFARDVNINTIIAILSTTLRAATAFIATEVIGQSKWDWLETPRPLRHVEHLDNAGRGAWGSIKFLFFVSKPTLATIGALLMMTSYVIDPFSQQLAKTYPCNIAYEDTASIAIARRVNGYTHIDRPPMWAAAMSGLIYGVAENIQSQLFQCPSGNCTFPMRAGISHTSVGMCSSCTDVTSDLMEVYLHDEDNGTMYHFPQDPSLNLTWPPPEFESPYFHMRGYTHQENGGVHYGKSGDFGTTTSIISFSAASCAMQIGGDYVYKKTTCRMMNPDDIKMGYVNWKENIGIVAVNCSLSPCLRRYSGEISHGSLKEKLISQEPMDYAELNRTVEGYTYHPWFIKLLEPCEVDGRWYDSSNITEAPKDSTWISWENYDNSTNEGPWNCVMGIQSTVSDLIALFQNAPIYGDRHFLDRIADPMSRVWLPAVEKLGNATLEGISAAFDGMATGYTDFMRNNWEDEGSDRYNVFGTAYKNAVCIRADWPWLVYPGVLLISTTILLIAACAHSMRERGTRPVWKSTILPFLFYNFKINGDEDRDQPDENGMDVPLLQLKELETLADKTVARFSADAAAPGYIVENDGTRSSGASTGQQVGLLRRVFKPRSG</sequence>
<dbReference type="OrthoDB" id="5242705at2759"/>
<accession>A0A8H3WDF8</accession>
<feature type="region of interest" description="Disordered" evidence="1">
    <location>
        <begin position="1"/>
        <end position="25"/>
    </location>
</feature>
<dbReference type="EMBL" id="WOWK01000060">
    <property type="protein sequence ID" value="KAF0322563.1"/>
    <property type="molecule type" value="Genomic_DNA"/>
</dbReference>
<protein>
    <submittedName>
        <fullName evidence="3">Uncharacterized protein</fullName>
    </submittedName>
</protein>
<dbReference type="PANTHER" id="PTHR35394:SF5">
    <property type="entry name" value="DUF3176 DOMAIN-CONTAINING PROTEIN"/>
    <property type="match status" value="1"/>
</dbReference>
<evidence type="ECO:0000313" key="4">
    <source>
        <dbReference type="Proteomes" id="UP000434172"/>
    </source>
</evidence>
<name>A0A8H3WDF8_9PEZI</name>
<dbReference type="PANTHER" id="PTHR35394">
    <property type="entry name" value="DUF3176 DOMAIN-CONTAINING PROTEIN"/>
    <property type="match status" value="1"/>
</dbReference>
<feature type="transmembrane region" description="Helical" evidence="2">
    <location>
        <begin position="99"/>
        <end position="123"/>
    </location>
</feature>
<dbReference type="AlphaFoldDB" id="A0A8H3WDF8"/>
<dbReference type="Pfam" id="PF11374">
    <property type="entry name" value="DUF3176"/>
    <property type="match status" value="1"/>
</dbReference>
<evidence type="ECO:0000256" key="2">
    <source>
        <dbReference type="SAM" id="Phobius"/>
    </source>
</evidence>
<dbReference type="Proteomes" id="UP000434172">
    <property type="component" value="Unassembled WGS sequence"/>
</dbReference>
<feature type="transmembrane region" description="Helical" evidence="2">
    <location>
        <begin position="193"/>
        <end position="216"/>
    </location>
</feature>